<dbReference type="FunFam" id="2.60.40.10:FF:000049">
    <property type="entry name" value="Leukocyte immunoglobulin-like receptor subfamily B member 1"/>
    <property type="match status" value="2"/>
</dbReference>
<dbReference type="PANTHER" id="PTHR11738:SF179">
    <property type="entry name" value="LEUKOCYTE IMMUNOGLOBULIN-LIKE RECEPTOR SUBFAMILY A MEMBER 5"/>
    <property type="match status" value="1"/>
</dbReference>
<keyword evidence="3 11" id="KW-0812">Transmembrane</keyword>
<keyword evidence="10" id="KW-0393">Immunoglobulin domain</keyword>
<dbReference type="AlphaFoldDB" id="A0A667I6Q7"/>
<keyword evidence="4 12" id="KW-0732">Signal</keyword>
<organism evidence="14 15">
    <name type="scientific">Lynx canadensis</name>
    <name type="common">Canada lynx</name>
    <name type="synonym">Felis canadensis</name>
    <dbReference type="NCBI Taxonomy" id="61383"/>
    <lineage>
        <taxon>Eukaryota</taxon>
        <taxon>Metazoa</taxon>
        <taxon>Chordata</taxon>
        <taxon>Craniata</taxon>
        <taxon>Vertebrata</taxon>
        <taxon>Euteleostomi</taxon>
        <taxon>Mammalia</taxon>
        <taxon>Eutheria</taxon>
        <taxon>Laurasiatheria</taxon>
        <taxon>Carnivora</taxon>
        <taxon>Feliformia</taxon>
        <taxon>Felidae</taxon>
        <taxon>Felinae</taxon>
        <taxon>Lynx</taxon>
    </lineage>
</organism>
<keyword evidence="2" id="KW-1003">Cell membrane</keyword>
<feature type="transmembrane region" description="Helical" evidence="11">
    <location>
        <begin position="236"/>
        <end position="254"/>
    </location>
</feature>
<dbReference type="InterPro" id="IPR003599">
    <property type="entry name" value="Ig_sub"/>
</dbReference>
<evidence type="ECO:0000256" key="12">
    <source>
        <dbReference type="SAM" id="SignalP"/>
    </source>
</evidence>
<dbReference type="Pfam" id="PF13895">
    <property type="entry name" value="Ig_2"/>
    <property type="match status" value="1"/>
</dbReference>
<reference evidence="14" key="2">
    <citation type="submission" date="2025-09" db="UniProtKB">
        <authorList>
            <consortium name="Ensembl"/>
        </authorList>
    </citation>
    <scope>IDENTIFICATION</scope>
</reference>
<feature type="signal peptide" evidence="12">
    <location>
        <begin position="1"/>
        <end position="21"/>
    </location>
</feature>
<evidence type="ECO:0000313" key="14">
    <source>
        <dbReference type="Ensembl" id="ENSLCNP00005028789.1"/>
    </source>
</evidence>
<reference evidence="14" key="1">
    <citation type="submission" date="2025-08" db="UniProtKB">
        <authorList>
            <consortium name="Ensembl"/>
        </authorList>
    </citation>
    <scope>IDENTIFICATION</scope>
</reference>
<dbReference type="Proteomes" id="UP000472241">
    <property type="component" value="Unplaced"/>
</dbReference>
<dbReference type="Ensembl" id="ENSLCNT00005032169.1">
    <property type="protein sequence ID" value="ENSLCNP00005028789.1"/>
    <property type="gene ID" value="ENSLCNG00005018770.1"/>
</dbReference>
<name>A0A667I6Q7_LYNCA</name>
<dbReference type="CDD" id="cd16843">
    <property type="entry name" value="IgC2_D1_D2_LILR_KIR_like"/>
    <property type="match status" value="1"/>
</dbReference>
<dbReference type="Gene3D" id="2.60.40.10">
    <property type="entry name" value="Immunoglobulins"/>
    <property type="match status" value="2"/>
</dbReference>
<keyword evidence="7 11" id="KW-0472">Membrane</keyword>
<evidence type="ECO:0000256" key="4">
    <source>
        <dbReference type="ARBA" id="ARBA00022729"/>
    </source>
</evidence>
<proteinExistence type="predicted"/>
<keyword evidence="6 11" id="KW-1133">Transmembrane helix</keyword>
<dbReference type="InterPro" id="IPR050412">
    <property type="entry name" value="Ig-like_Receptors_ImmuneReg"/>
</dbReference>
<feature type="domain" description="Immunoglobulin" evidence="13">
    <location>
        <begin position="117"/>
        <end position="207"/>
    </location>
</feature>
<dbReference type="SUPFAM" id="SSF48726">
    <property type="entry name" value="Immunoglobulin"/>
    <property type="match status" value="2"/>
</dbReference>
<dbReference type="GO" id="GO:0032396">
    <property type="term" value="F:inhibitory MHC class I receptor activity"/>
    <property type="evidence" value="ECO:0007669"/>
    <property type="project" value="TreeGrafter"/>
</dbReference>
<comment type="subcellular location">
    <subcellularLocation>
        <location evidence="1">Cell membrane</location>
        <topology evidence="1">Single-pass membrane protein</topology>
    </subcellularLocation>
</comment>
<evidence type="ECO:0000259" key="13">
    <source>
        <dbReference type="SMART" id="SM00409"/>
    </source>
</evidence>
<evidence type="ECO:0000256" key="11">
    <source>
        <dbReference type="SAM" id="Phobius"/>
    </source>
</evidence>
<dbReference type="InterPro" id="IPR036179">
    <property type="entry name" value="Ig-like_dom_sf"/>
</dbReference>
<dbReference type="GO" id="GO:0005886">
    <property type="term" value="C:plasma membrane"/>
    <property type="evidence" value="ECO:0007669"/>
    <property type="project" value="UniProtKB-SubCell"/>
</dbReference>
<dbReference type="SMART" id="SM00409">
    <property type="entry name" value="IG"/>
    <property type="match status" value="2"/>
</dbReference>
<keyword evidence="5" id="KW-0677">Repeat</keyword>
<feature type="chain" id="PRO_5025540288" description="Immunoglobulin domain-containing protein" evidence="12">
    <location>
        <begin position="22"/>
        <end position="272"/>
    </location>
</feature>
<evidence type="ECO:0000256" key="7">
    <source>
        <dbReference type="ARBA" id="ARBA00023136"/>
    </source>
</evidence>
<keyword evidence="15" id="KW-1185">Reference proteome</keyword>
<protein>
    <recommendedName>
        <fullName evidence="13">Immunoglobulin domain-containing protein</fullName>
    </recommendedName>
</protein>
<sequence>MTPTLTALLLLGTLPKPSIWAEPGSVVLRGSAVTIWCHGILEAQVFFLVKEEHSGFWDVHFPKKPGNTAKFSITHMTDRHAGQYHCSYRSPAGLSERSDPLELVVTGFQSKPRLSALPSPVVTSGGKVTLQCTSWMGFHRFVLMREGEPRPAWTLDSQRPTSGQFQALFPVGPVTPSARWTFRCHGYFNNTPQLWSYPSDPLELLVSVAADTISPPQNKSDPHIASNPKDYMLENLIRMGVAGLVLVVLGILLFQPQHSHRRTPDATRRQTQ</sequence>
<dbReference type="GO" id="GO:0019221">
    <property type="term" value="P:cytokine-mediated signaling pathway"/>
    <property type="evidence" value="ECO:0007669"/>
    <property type="project" value="TreeGrafter"/>
</dbReference>
<accession>A0A667I6Q7</accession>
<evidence type="ECO:0000256" key="2">
    <source>
        <dbReference type="ARBA" id="ARBA00022475"/>
    </source>
</evidence>
<evidence type="ECO:0000256" key="10">
    <source>
        <dbReference type="ARBA" id="ARBA00023319"/>
    </source>
</evidence>
<evidence type="ECO:0000256" key="9">
    <source>
        <dbReference type="ARBA" id="ARBA00023180"/>
    </source>
</evidence>
<evidence type="ECO:0000256" key="6">
    <source>
        <dbReference type="ARBA" id="ARBA00022989"/>
    </source>
</evidence>
<dbReference type="PANTHER" id="PTHR11738">
    <property type="entry name" value="MHC CLASS I NK CELL RECEPTOR"/>
    <property type="match status" value="1"/>
</dbReference>
<evidence type="ECO:0000256" key="8">
    <source>
        <dbReference type="ARBA" id="ARBA00023157"/>
    </source>
</evidence>
<evidence type="ECO:0000256" key="5">
    <source>
        <dbReference type="ARBA" id="ARBA00022737"/>
    </source>
</evidence>
<keyword evidence="9" id="KW-0325">Glycoprotein</keyword>
<feature type="domain" description="Immunoglobulin" evidence="13">
    <location>
        <begin position="22"/>
        <end position="106"/>
    </location>
</feature>
<evidence type="ECO:0000313" key="15">
    <source>
        <dbReference type="Proteomes" id="UP000472241"/>
    </source>
</evidence>
<dbReference type="GO" id="GO:0002764">
    <property type="term" value="P:immune response-regulating signaling pathway"/>
    <property type="evidence" value="ECO:0007669"/>
    <property type="project" value="TreeGrafter"/>
</dbReference>
<keyword evidence="8" id="KW-1015">Disulfide bond</keyword>
<evidence type="ECO:0000256" key="1">
    <source>
        <dbReference type="ARBA" id="ARBA00004162"/>
    </source>
</evidence>
<evidence type="ECO:0000256" key="3">
    <source>
        <dbReference type="ARBA" id="ARBA00022692"/>
    </source>
</evidence>
<dbReference type="InterPro" id="IPR013783">
    <property type="entry name" value="Ig-like_fold"/>
</dbReference>